<evidence type="ECO:0000313" key="15">
    <source>
        <dbReference type="EMBL" id="PCS06463.1"/>
    </source>
</evidence>
<feature type="short sequence motif" description="'HIGH' region" evidence="11">
    <location>
        <begin position="125"/>
        <end position="135"/>
    </location>
</feature>
<dbReference type="InterPro" id="IPR005148">
    <property type="entry name" value="Arg-tRNA-synth_N"/>
</dbReference>
<evidence type="ECO:0000256" key="5">
    <source>
        <dbReference type="ARBA" id="ARBA00022598"/>
    </source>
</evidence>
<dbReference type="InterPro" id="IPR014729">
    <property type="entry name" value="Rossmann-like_a/b/a_fold"/>
</dbReference>
<evidence type="ECO:0000256" key="7">
    <source>
        <dbReference type="ARBA" id="ARBA00022840"/>
    </source>
</evidence>
<dbReference type="SUPFAM" id="SSF55190">
    <property type="entry name" value="Arginyl-tRNA synthetase (ArgRS), N-terminal 'additional' domain"/>
    <property type="match status" value="1"/>
</dbReference>
<dbReference type="GO" id="GO:0004814">
    <property type="term" value="F:arginine-tRNA ligase activity"/>
    <property type="evidence" value="ECO:0007669"/>
    <property type="project" value="UniProtKB-UniRule"/>
</dbReference>
<evidence type="ECO:0000256" key="10">
    <source>
        <dbReference type="ARBA" id="ARBA00049339"/>
    </source>
</evidence>
<dbReference type="SUPFAM" id="SSF52374">
    <property type="entry name" value="Nucleotidylyl transferase"/>
    <property type="match status" value="1"/>
</dbReference>
<dbReference type="CDD" id="cd00671">
    <property type="entry name" value="ArgRS_core"/>
    <property type="match status" value="1"/>
</dbReference>
<evidence type="ECO:0000256" key="2">
    <source>
        <dbReference type="ARBA" id="ARBA00005594"/>
    </source>
</evidence>
<keyword evidence="7 11" id="KW-0067">ATP-binding</keyword>
<dbReference type="Gene3D" id="1.10.730.10">
    <property type="entry name" value="Isoleucyl-tRNA Synthetase, Domain 1"/>
    <property type="match status" value="1"/>
</dbReference>
<reference evidence="15 16" key="1">
    <citation type="submission" date="2014-12" db="EMBL/GenBank/DDBJ databases">
        <title>Draft genome sequences of 10 type strains of Lactococcus.</title>
        <authorList>
            <person name="Sun Z."/>
            <person name="Zhong Z."/>
            <person name="Liu W."/>
            <person name="Zhang W."/>
            <person name="Zhang H."/>
        </authorList>
    </citation>
    <scope>NUCLEOTIDE SEQUENCE [LARGE SCALE GENOMIC DNA]</scope>
    <source>
        <strain evidence="15 16">DSM 20686</strain>
    </source>
</reference>
<keyword evidence="6 11" id="KW-0547">Nucleotide-binding</keyword>
<dbReference type="InterPro" id="IPR001278">
    <property type="entry name" value="Arg-tRNA-ligase"/>
</dbReference>
<evidence type="ECO:0000313" key="16">
    <source>
        <dbReference type="Proteomes" id="UP000242246"/>
    </source>
</evidence>
<dbReference type="SUPFAM" id="SSF47323">
    <property type="entry name" value="Anticodon-binding domain of a subclass of class I aminoacyl-tRNA synthetases"/>
    <property type="match status" value="1"/>
</dbReference>
<dbReference type="HAMAP" id="MF_00123">
    <property type="entry name" value="Arg_tRNA_synth"/>
    <property type="match status" value="1"/>
</dbReference>
<evidence type="ECO:0000256" key="9">
    <source>
        <dbReference type="ARBA" id="ARBA00023146"/>
    </source>
</evidence>
<protein>
    <recommendedName>
        <fullName evidence="11">Arginine--tRNA ligase</fullName>
        <ecNumber evidence="11">6.1.1.19</ecNumber>
    </recommendedName>
    <alternativeName>
        <fullName evidence="11">Arginyl-tRNA synthetase</fullName>
        <shortName evidence="11">ArgRS</shortName>
    </alternativeName>
</protein>
<dbReference type="GO" id="GO:0005524">
    <property type="term" value="F:ATP binding"/>
    <property type="evidence" value="ECO:0007669"/>
    <property type="project" value="UniProtKB-UniRule"/>
</dbReference>
<evidence type="ECO:0000256" key="8">
    <source>
        <dbReference type="ARBA" id="ARBA00022917"/>
    </source>
</evidence>
<keyword evidence="4 11" id="KW-0963">Cytoplasm</keyword>
<dbReference type="FunFam" id="1.10.730.10:FF:000006">
    <property type="entry name" value="Arginyl-tRNA synthetase 2, mitochondrial"/>
    <property type="match status" value="1"/>
</dbReference>
<evidence type="ECO:0000259" key="14">
    <source>
        <dbReference type="SMART" id="SM01016"/>
    </source>
</evidence>
<keyword evidence="9 11" id="KW-0030">Aminoacyl-tRNA synthetase</keyword>
<comment type="catalytic activity">
    <reaction evidence="10 11">
        <text>tRNA(Arg) + L-arginine + ATP = L-arginyl-tRNA(Arg) + AMP + diphosphate</text>
        <dbReference type="Rhea" id="RHEA:20301"/>
        <dbReference type="Rhea" id="RHEA-COMP:9658"/>
        <dbReference type="Rhea" id="RHEA-COMP:9673"/>
        <dbReference type="ChEBI" id="CHEBI:30616"/>
        <dbReference type="ChEBI" id="CHEBI:32682"/>
        <dbReference type="ChEBI" id="CHEBI:33019"/>
        <dbReference type="ChEBI" id="CHEBI:78442"/>
        <dbReference type="ChEBI" id="CHEBI:78513"/>
        <dbReference type="ChEBI" id="CHEBI:456215"/>
        <dbReference type="EC" id="6.1.1.19"/>
    </reaction>
</comment>
<evidence type="ECO:0000256" key="11">
    <source>
        <dbReference type="HAMAP-Rule" id="MF_00123"/>
    </source>
</evidence>
<feature type="domain" description="Arginyl tRNA synthetase N-terminal" evidence="14">
    <location>
        <begin position="9"/>
        <end position="88"/>
    </location>
</feature>
<dbReference type="Pfam" id="PF00750">
    <property type="entry name" value="tRNA-synt_1d"/>
    <property type="match status" value="1"/>
</dbReference>
<evidence type="ECO:0000256" key="3">
    <source>
        <dbReference type="ARBA" id="ARBA00011245"/>
    </source>
</evidence>
<dbReference type="AlphaFoldDB" id="A0A2A5RZ22"/>
<accession>A0A2A5RZ22</accession>
<dbReference type="GO" id="GO:0006420">
    <property type="term" value="P:arginyl-tRNA aminoacylation"/>
    <property type="evidence" value="ECO:0007669"/>
    <property type="project" value="UniProtKB-UniRule"/>
</dbReference>
<dbReference type="NCBIfam" id="TIGR00456">
    <property type="entry name" value="argS"/>
    <property type="match status" value="1"/>
</dbReference>
<dbReference type="InterPro" id="IPR009080">
    <property type="entry name" value="tRNAsynth_Ia_anticodon-bd"/>
</dbReference>
<proteinExistence type="inferred from homology"/>
<dbReference type="Gene3D" id="3.30.1360.70">
    <property type="entry name" value="Arginyl tRNA synthetase N-terminal domain"/>
    <property type="match status" value="1"/>
</dbReference>
<dbReference type="STRING" id="1348632.GCA_001591745_01196"/>
<dbReference type="CDD" id="cd07956">
    <property type="entry name" value="Anticodon_Ia_Arg"/>
    <property type="match status" value="1"/>
</dbReference>
<comment type="subcellular location">
    <subcellularLocation>
        <location evidence="1 11">Cytoplasm</location>
    </subcellularLocation>
</comment>
<comment type="similarity">
    <text evidence="2 11 12">Belongs to the class-I aminoacyl-tRNA synthetase family.</text>
</comment>
<dbReference type="PRINTS" id="PR01038">
    <property type="entry name" value="TRNASYNTHARG"/>
</dbReference>
<gene>
    <name evidence="11" type="primary">argS</name>
    <name evidence="15" type="ORF">RU87_GL001672</name>
</gene>
<dbReference type="Pfam" id="PF03485">
    <property type="entry name" value="Arg_tRNA_synt_N"/>
    <property type="match status" value="1"/>
</dbReference>
<evidence type="ECO:0000256" key="6">
    <source>
        <dbReference type="ARBA" id="ARBA00022741"/>
    </source>
</evidence>
<dbReference type="Gene3D" id="3.40.50.620">
    <property type="entry name" value="HUPs"/>
    <property type="match status" value="1"/>
</dbReference>
<dbReference type="InterPro" id="IPR035684">
    <property type="entry name" value="ArgRS_core"/>
</dbReference>
<evidence type="ECO:0000256" key="12">
    <source>
        <dbReference type="RuleBase" id="RU363038"/>
    </source>
</evidence>
<dbReference type="PANTHER" id="PTHR11956:SF5">
    <property type="entry name" value="ARGININE--TRNA LIGASE, CYTOPLASMIC"/>
    <property type="match status" value="1"/>
</dbReference>
<keyword evidence="8 11" id="KW-0648">Protein biosynthesis</keyword>
<feature type="domain" description="DALR anticodon binding" evidence="13">
    <location>
        <begin position="452"/>
        <end position="567"/>
    </location>
</feature>
<organism evidence="15 16">
    <name type="scientific">Pseudolactococcus plantarum</name>
    <dbReference type="NCBI Taxonomy" id="1365"/>
    <lineage>
        <taxon>Bacteria</taxon>
        <taxon>Bacillati</taxon>
        <taxon>Bacillota</taxon>
        <taxon>Bacilli</taxon>
        <taxon>Lactobacillales</taxon>
        <taxon>Streptococcaceae</taxon>
        <taxon>Pseudolactococcus</taxon>
    </lineage>
</organism>
<dbReference type="PANTHER" id="PTHR11956">
    <property type="entry name" value="ARGINYL-TRNA SYNTHETASE"/>
    <property type="match status" value="1"/>
</dbReference>
<dbReference type="InterPro" id="IPR008909">
    <property type="entry name" value="DALR_anticod-bd"/>
</dbReference>
<keyword evidence="5 11" id="KW-0436">Ligase</keyword>
<evidence type="ECO:0000256" key="1">
    <source>
        <dbReference type="ARBA" id="ARBA00004496"/>
    </source>
</evidence>
<dbReference type="SMART" id="SM00836">
    <property type="entry name" value="DALR_1"/>
    <property type="match status" value="1"/>
</dbReference>
<name>A0A2A5RZ22_9LACT</name>
<comment type="subunit">
    <text evidence="3 11">Monomer.</text>
</comment>
<dbReference type="InterPro" id="IPR036695">
    <property type="entry name" value="Arg-tRNA-synth_N_sf"/>
</dbReference>
<comment type="caution">
    <text evidence="15">The sequence shown here is derived from an EMBL/GenBank/DDBJ whole genome shotgun (WGS) entry which is preliminary data.</text>
</comment>
<dbReference type="Pfam" id="PF05746">
    <property type="entry name" value="DALR_1"/>
    <property type="match status" value="1"/>
</dbReference>
<evidence type="ECO:0000259" key="13">
    <source>
        <dbReference type="SMART" id="SM00836"/>
    </source>
</evidence>
<dbReference type="EMBL" id="JXJX01000008">
    <property type="protein sequence ID" value="PCS06463.1"/>
    <property type="molecule type" value="Genomic_DNA"/>
</dbReference>
<dbReference type="FunFam" id="3.40.50.620:FF:000116">
    <property type="entry name" value="Arginine--tRNA ligase"/>
    <property type="match status" value="1"/>
</dbReference>
<dbReference type="GO" id="GO:0005737">
    <property type="term" value="C:cytoplasm"/>
    <property type="evidence" value="ECO:0007669"/>
    <property type="project" value="UniProtKB-SubCell"/>
</dbReference>
<sequence>MMKMTNDKQLATQALAAVLDNALTESEITNLLEIPKKPEMGDLAFPVFSLAKTLRKAPNMIALDIVEKLSQDGFEKIVATGPYVNFFLDKSATMTSVLSAILEQGEDYATVAPNGEKVAIDMSSPNIAKPFSIGHLRSTVIGDALAEIYRKIGYTPVRINHLGDWGKQFGMLIVAYKKYGDEAAIRQHPISELLKLYVRINAEAAEDPTIDESAREWFLKLENGDAEALALWQWFRDESLVEFDRIYQELGVTFDSMNGEAFYNDKMSEIIDILADKQLLTESEGATVVELEGFENPALIKKSDGATLYITRDLAAALYRKRTYDFAKSIYVVGQEQSGHFKQLKAVLDKMGYAWSEDIYHVPFGLVTKAGKKLSTRKGNVILLEPTIQEAVKRAQAQIEAKNPDLPNKAVVAHEVGVGAIKFYDLKNERLNGYDFNLEEMVSFEGETGPYVQYAHARIQSILKKADFKPEAVIGQSFSLSDDESWAIVKLLQAFPDVINRAARLFEPSAIAKYAINLAQAFNKYYAHTRILEESSEKAARLSLAYATGVVLKESLRLLGVEAPEEM</sequence>
<evidence type="ECO:0000256" key="4">
    <source>
        <dbReference type="ARBA" id="ARBA00022490"/>
    </source>
</evidence>
<keyword evidence="16" id="KW-1185">Reference proteome</keyword>
<dbReference type="SMART" id="SM01016">
    <property type="entry name" value="Arg_tRNA_synt_N"/>
    <property type="match status" value="1"/>
</dbReference>
<dbReference type="EC" id="6.1.1.19" evidence="11"/>
<dbReference type="Proteomes" id="UP000242246">
    <property type="component" value="Unassembled WGS sequence"/>
</dbReference>